<evidence type="ECO:0000313" key="3">
    <source>
        <dbReference type="Proteomes" id="UP001221757"/>
    </source>
</evidence>
<sequence length="724" mass="80292">MSATMNISIGRTRLQMVRSVFGHFKQTGTTTSAFQPGLQPNYEAAVHGGMAGRSLMPPASVAASTYSMADLNAGSTPLPRHHENALPKPIGFGRPVSRTECYEEPTYRQYHQEAIHPMPARLPDNVVPAEWHTYYTLPSSYSRFSHPQEAVLPLSQEGMTLDFPPYIPREEAWHSAPPESFASLPYNSSWESSPALSTLSTAPSSPSLPPAPQEPRCRKGYGPFDPCSREDVLEFGGVAPLSVGARIAAYHALQDFVQRDREDKVALEEPRRRKDYGPFDPCSREDVLEFGGVAPLSVGARIAAYYALQASVQRDRDDKGAPQKPRTRKHHGPYDACTREDTLAELEEDQFDAVPLAMEARIAAYYALAEGAQAEQEDKMVKRSDGDEDGNGWSLAEMERYTTSVRNRLLAAYHTHPPALEKPTALRGLPVVVQVRVACTINQTRHKGLGQERNSWHLRVRSASGVTLSPWNPRIGGRDYTVSFRANWPTCDGSQKVTANGRRRSTICEVIAVDHFGSDCMPIFNPLARKSTSSVKYSSTFHSRGYLSLIESRNDLSLATPDVGMTWGSIDIERLKSREWTAGPDHPFKNSVKSLEDQGGDRIVISVRESRVESRQEKGQINSSRCVSWIQGSDIRARVIQQRWASRSCGASRNAVMEPDCWGQYGISSSIVLSEERDLRSMRECRSSKTQPFRLATFASISMRRERIWGVVSIGAGGAGMGVR</sequence>
<organism evidence="2 3">
    <name type="scientific">Mycena rosella</name>
    <name type="common">Pink bonnet</name>
    <name type="synonym">Agaricus rosellus</name>
    <dbReference type="NCBI Taxonomy" id="1033263"/>
    <lineage>
        <taxon>Eukaryota</taxon>
        <taxon>Fungi</taxon>
        <taxon>Dikarya</taxon>
        <taxon>Basidiomycota</taxon>
        <taxon>Agaricomycotina</taxon>
        <taxon>Agaricomycetes</taxon>
        <taxon>Agaricomycetidae</taxon>
        <taxon>Agaricales</taxon>
        <taxon>Marasmiineae</taxon>
        <taxon>Mycenaceae</taxon>
        <taxon>Mycena</taxon>
    </lineage>
</organism>
<dbReference type="EMBL" id="JARKIE010000061">
    <property type="protein sequence ID" value="KAJ7691029.1"/>
    <property type="molecule type" value="Genomic_DNA"/>
</dbReference>
<reference evidence="2" key="1">
    <citation type="submission" date="2023-03" db="EMBL/GenBank/DDBJ databases">
        <title>Massive genome expansion in bonnet fungi (Mycena s.s.) driven by repeated elements and novel gene families across ecological guilds.</title>
        <authorList>
            <consortium name="Lawrence Berkeley National Laboratory"/>
            <person name="Harder C.B."/>
            <person name="Miyauchi S."/>
            <person name="Viragh M."/>
            <person name="Kuo A."/>
            <person name="Thoen E."/>
            <person name="Andreopoulos B."/>
            <person name="Lu D."/>
            <person name="Skrede I."/>
            <person name="Drula E."/>
            <person name="Henrissat B."/>
            <person name="Morin E."/>
            <person name="Kohler A."/>
            <person name="Barry K."/>
            <person name="LaButti K."/>
            <person name="Morin E."/>
            <person name="Salamov A."/>
            <person name="Lipzen A."/>
            <person name="Mereny Z."/>
            <person name="Hegedus B."/>
            <person name="Baldrian P."/>
            <person name="Stursova M."/>
            <person name="Weitz H."/>
            <person name="Taylor A."/>
            <person name="Grigoriev I.V."/>
            <person name="Nagy L.G."/>
            <person name="Martin F."/>
            <person name="Kauserud H."/>
        </authorList>
    </citation>
    <scope>NUCLEOTIDE SEQUENCE</scope>
    <source>
        <strain evidence="2">CBHHK067</strain>
    </source>
</reference>
<keyword evidence="3" id="KW-1185">Reference proteome</keyword>
<protein>
    <submittedName>
        <fullName evidence="2">Uncharacterized protein</fullName>
    </submittedName>
</protein>
<evidence type="ECO:0000313" key="2">
    <source>
        <dbReference type="EMBL" id="KAJ7691029.1"/>
    </source>
</evidence>
<comment type="caution">
    <text evidence="2">The sequence shown here is derived from an EMBL/GenBank/DDBJ whole genome shotgun (WGS) entry which is preliminary data.</text>
</comment>
<evidence type="ECO:0000256" key="1">
    <source>
        <dbReference type="SAM" id="MobiDB-lite"/>
    </source>
</evidence>
<feature type="compositionally biased region" description="Low complexity" evidence="1">
    <location>
        <begin position="195"/>
        <end position="205"/>
    </location>
</feature>
<accession>A0AAD7GER3</accession>
<gene>
    <name evidence="2" type="ORF">B0H17DRAFT_1134048</name>
</gene>
<name>A0AAD7GER3_MYCRO</name>
<dbReference type="AlphaFoldDB" id="A0AAD7GER3"/>
<dbReference type="Proteomes" id="UP001221757">
    <property type="component" value="Unassembled WGS sequence"/>
</dbReference>
<feature type="region of interest" description="Disordered" evidence="1">
    <location>
        <begin position="313"/>
        <end position="335"/>
    </location>
</feature>
<feature type="region of interest" description="Disordered" evidence="1">
    <location>
        <begin position="195"/>
        <end position="223"/>
    </location>
</feature>
<proteinExistence type="predicted"/>